<feature type="compositionally biased region" description="Low complexity" evidence="1">
    <location>
        <begin position="57"/>
        <end position="77"/>
    </location>
</feature>
<evidence type="ECO:0000313" key="3">
    <source>
        <dbReference type="Proteomes" id="UP001168877"/>
    </source>
</evidence>
<feature type="region of interest" description="Disordered" evidence="1">
    <location>
        <begin position="57"/>
        <end position="90"/>
    </location>
</feature>
<evidence type="ECO:0000313" key="2">
    <source>
        <dbReference type="EMBL" id="KAK0585837.1"/>
    </source>
</evidence>
<keyword evidence="3" id="KW-1185">Reference proteome</keyword>
<reference evidence="2" key="2">
    <citation type="submission" date="2023-06" db="EMBL/GenBank/DDBJ databases">
        <authorList>
            <person name="Swenson N.G."/>
            <person name="Wegrzyn J.L."/>
            <person name="Mcevoy S.L."/>
        </authorList>
    </citation>
    <scope>NUCLEOTIDE SEQUENCE</scope>
    <source>
        <strain evidence="2">NS2018</strain>
        <tissue evidence="2">Leaf</tissue>
    </source>
</reference>
<organism evidence="2 3">
    <name type="scientific">Acer saccharum</name>
    <name type="common">Sugar maple</name>
    <dbReference type="NCBI Taxonomy" id="4024"/>
    <lineage>
        <taxon>Eukaryota</taxon>
        <taxon>Viridiplantae</taxon>
        <taxon>Streptophyta</taxon>
        <taxon>Embryophyta</taxon>
        <taxon>Tracheophyta</taxon>
        <taxon>Spermatophyta</taxon>
        <taxon>Magnoliopsida</taxon>
        <taxon>eudicotyledons</taxon>
        <taxon>Gunneridae</taxon>
        <taxon>Pentapetalae</taxon>
        <taxon>rosids</taxon>
        <taxon>malvids</taxon>
        <taxon>Sapindales</taxon>
        <taxon>Sapindaceae</taxon>
        <taxon>Hippocastanoideae</taxon>
        <taxon>Acereae</taxon>
        <taxon>Acer</taxon>
    </lineage>
</organism>
<gene>
    <name evidence="2" type="ORF">LWI29_034691</name>
</gene>
<sequence>MDPSLRSSLYNRMMQAMELGDKSTADKIESLIRNFHSGSPVPISVYVPSSKDAFIPNISPPSSDSDFPMMPRSSRPSGSKRRASRAPRGSLLDAQTTVDSDVDDHQRDRLNFSFDRPCSFDTEVNVVGEAELSKFKSRFGIPDSVTLILPGGRAAWNPPENAVATYGAMLSCGITLPLILMCLGLMWKLKGYGSPTPREIRHFYTLRQAGNSGTYFLLSSPVENWIPDGVSNPRQVEVSSDEK</sequence>
<dbReference type="Proteomes" id="UP001168877">
    <property type="component" value="Unassembled WGS sequence"/>
</dbReference>
<protein>
    <submittedName>
        <fullName evidence="2">Uncharacterized protein</fullName>
    </submittedName>
</protein>
<dbReference type="EMBL" id="JAUESC010000383">
    <property type="protein sequence ID" value="KAK0585837.1"/>
    <property type="molecule type" value="Genomic_DNA"/>
</dbReference>
<accession>A0AA39VMS1</accession>
<name>A0AA39VMS1_ACESA</name>
<comment type="caution">
    <text evidence="2">The sequence shown here is derived from an EMBL/GenBank/DDBJ whole genome shotgun (WGS) entry which is preliminary data.</text>
</comment>
<reference evidence="2" key="1">
    <citation type="journal article" date="2022" name="Plant J.">
        <title>Strategies of tolerance reflected in two North American maple genomes.</title>
        <authorList>
            <person name="McEvoy S.L."/>
            <person name="Sezen U.U."/>
            <person name="Trouern-Trend A."/>
            <person name="McMahon S.M."/>
            <person name="Schaberg P.G."/>
            <person name="Yang J."/>
            <person name="Wegrzyn J.L."/>
            <person name="Swenson N.G."/>
        </authorList>
    </citation>
    <scope>NUCLEOTIDE SEQUENCE</scope>
    <source>
        <strain evidence="2">NS2018</strain>
    </source>
</reference>
<evidence type="ECO:0000256" key="1">
    <source>
        <dbReference type="SAM" id="MobiDB-lite"/>
    </source>
</evidence>
<dbReference type="AlphaFoldDB" id="A0AA39VMS1"/>
<proteinExistence type="predicted"/>